<dbReference type="SUPFAM" id="SSF51445">
    <property type="entry name" value="(Trans)glycosidases"/>
    <property type="match status" value="1"/>
</dbReference>
<evidence type="ECO:0000256" key="1">
    <source>
        <dbReference type="SAM" id="MobiDB-lite"/>
    </source>
</evidence>
<feature type="signal peptide" evidence="2">
    <location>
        <begin position="1"/>
        <end position="22"/>
    </location>
</feature>
<dbReference type="InterPro" id="IPR006047">
    <property type="entry name" value="GH13_cat_dom"/>
</dbReference>
<dbReference type="InterPro" id="IPR017853">
    <property type="entry name" value="GH"/>
</dbReference>
<feature type="region of interest" description="Disordered" evidence="1">
    <location>
        <begin position="420"/>
        <end position="440"/>
    </location>
</feature>
<evidence type="ECO:0000313" key="4">
    <source>
        <dbReference type="EMBL" id="PJF48336.1"/>
    </source>
</evidence>
<reference evidence="4 5" key="1">
    <citation type="submission" date="2017-11" db="EMBL/GenBank/DDBJ databases">
        <title>Evolution of Phototrophy in the Chloroflexi Phylum Driven by Horizontal Gene Transfer.</title>
        <authorList>
            <person name="Ward L.M."/>
            <person name="Hemp J."/>
            <person name="Shih P.M."/>
            <person name="Mcglynn S.E."/>
            <person name="Fischer W."/>
        </authorList>
    </citation>
    <scope>NUCLEOTIDE SEQUENCE [LARGE SCALE GENOMIC DNA]</scope>
    <source>
        <strain evidence="4">JP3_7</strain>
    </source>
</reference>
<dbReference type="GO" id="GO:0005975">
    <property type="term" value="P:carbohydrate metabolic process"/>
    <property type="evidence" value="ECO:0007669"/>
    <property type="project" value="InterPro"/>
</dbReference>
<sequence>MRPGGRIRIAFVLCTTALCACAAPPAVPVASPTAPAPAATLTPRVTDAPTATPRAARPTPTPDRRPVIASPAWFNDATLYQVFVRSFYDADGDGVGDLRGLQQKLDYIQSLGVNTIWLNPHYPSRTYHGYDVTDYRAVNPQFGTLDDFKALVGEIKRRGMHLIVDFVANHASKGHPFFQDAYGNPRSPYTRWFLFKDANNLSYDSFYGVADLPEWNHSNREVNAYLIGAAEFWLDLGVDGLRADYARGVERWFWEDLRKAVKAKHPDAVLLGEVWDGEPSTLQRYFDEGFDALFDFPWYLRLSGGENAVGKGVLNGAVDPLLLQPAYRAMLQLYPRGAQIVRFASNHDTNRIASSVQGDPARMRLAAAVSILTPGIPIIYYGEEIGMRGVKGPGPIYDEFRREPMDWYASEAGPGMTTWFRPDNRNNRPHDGVSVEEQDGDPDSLLNYYRALIRLRNEHAALRDANFRMMDAVPHCPTCMGLWRWAGDEVIAMIFNFGGQRQRAMLDAAASPAPIGAPARFLLGEPQPLDALEIGAWGAFVISWQ</sequence>
<organism evidence="4 5">
    <name type="scientific">Candidatus Thermofonsia Clade 3 bacterium</name>
    <dbReference type="NCBI Taxonomy" id="2364212"/>
    <lineage>
        <taxon>Bacteria</taxon>
        <taxon>Bacillati</taxon>
        <taxon>Chloroflexota</taxon>
        <taxon>Candidatus Thermofontia</taxon>
        <taxon>Candidatus Thermofonsia Clade 3</taxon>
    </lineage>
</organism>
<evidence type="ECO:0000256" key="2">
    <source>
        <dbReference type="SAM" id="SignalP"/>
    </source>
</evidence>
<dbReference type="EMBL" id="PGTN01000017">
    <property type="protein sequence ID" value="PJF48336.1"/>
    <property type="molecule type" value="Genomic_DNA"/>
</dbReference>
<comment type="caution">
    <text evidence="4">The sequence shown here is derived from an EMBL/GenBank/DDBJ whole genome shotgun (WGS) entry which is preliminary data.</text>
</comment>
<dbReference type="Gene3D" id="3.90.400.10">
    <property type="entry name" value="Oligo-1,6-glucosidase, Domain 2"/>
    <property type="match status" value="1"/>
</dbReference>
<dbReference type="InterPro" id="IPR045857">
    <property type="entry name" value="O16G_dom_2"/>
</dbReference>
<accession>A0A2M8QEV2</accession>
<evidence type="ECO:0000259" key="3">
    <source>
        <dbReference type="SMART" id="SM00642"/>
    </source>
</evidence>
<dbReference type="PANTHER" id="PTHR10357">
    <property type="entry name" value="ALPHA-AMYLASE FAMILY MEMBER"/>
    <property type="match status" value="1"/>
</dbReference>
<keyword evidence="2" id="KW-0732">Signal</keyword>
<dbReference type="SMART" id="SM00642">
    <property type="entry name" value="Aamy"/>
    <property type="match status" value="1"/>
</dbReference>
<feature type="domain" description="Glycosyl hydrolase family 13 catalytic" evidence="3">
    <location>
        <begin position="81"/>
        <end position="456"/>
    </location>
</feature>
<feature type="chain" id="PRO_5014999757" description="Glycosyl hydrolase family 13 catalytic domain-containing protein" evidence="2">
    <location>
        <begin position="23"/>
        <end position="545"/>
    </location>
</feature>
<feature type="compositionally biased region" description="Low complexity" evidence="1">
    <location>
        <begin position="32"/>
        <end position="58"/>
    </location>
</feature>
<dbReference type="Gene3D" id="3.20.20.80">
    <property type="entry name" value="Glycosidases"/>
    <property type="match status" value="1"/>
</dbReference>
<dbReference type="PROSITE" id="PS51257">
    <property type="entry name" value="PROKAR_LIPOPROTEIN"/>
    <property type="match status" value="1"/>
</dbReference>
<feature type="region of interest" description="Disordered" evidence="1">
    <location>
        <begin position="32"/>
        <end position="66"/>
    </location>
</feature>
<name>A0A2M8QEV2_9CHLR</name>
<protein>
    <recommendedName>
        <fullName evidence="3">Glycosyl hydrolase family 13 catalytic domain-containing protein</fullName>
    </recommendedName>
</protein>
<proteinExistence type="predicted"/>
<dbReference type="GO" id="GO:0016798">
    <property type="term" value="F:hydrolase activity, acting on glycosyl bonds"/>
    <property type="evidence" value="ECO:0007669"/>
    <property type="project" value="UniProtKB-KW"/>
</dbReference>
<feature type="compositionally biased region" description="Basic and acidic residues" evidence="1">
    <location>
        <begin position="422"/>
        <end position="433"/>
    </location>
</feature>
<dbReference type="Proteomes" id="UP000230790">
    <property type="component" value="Unassembled WGS sequence"/>
</dbReference>
<gene>
    <name evidence="4" type="ORF">CUN48_04000</name>
</gene>
<dbReference type="AlphaFoldDB" id="A0A2M8QEV2"/>
<evidence type="ECO:0000313" key="5">
    <source>
        <dbReference type="Proteomes" id="UP000230790"/>
    </source>
</evidence>
<dbReference type="Pfam" id="PF00128">
    <property type="entry name" value="Alpha-amylase"/>
    <property type="match status" value="1"/>
</dbReference>